<dbReference type="EMBL" id="MVGC01000159">
    <property type="protein sequence ID" value="RJE22630.1"/>
    <property type="molecule type" value="Genomic_DNA"/>
</dbReference>
<sequence length="589" mass="66080">MILQAVSLLLQKSITIVLLPLAQIGNEQSEYIRQIGGIPCFLNRDTISPKFLKEVQQRGFTHILISPELAIRDDFRLVASSPSFKQQVSLVVVDEAHLVHHWGRAFRTAYPGSHALLHNTLDPETLKSLKKGISFDPDVKVQQMSIDRPELLFQIGWVPKKAGFKALRFLFAADGKTTESVYQTLSEIPKTIIFFDSRKDAHTAGEDDTVPEDISPQHSICRQKGYSDRFGKGGAQSQIRVIFATEALGMGVDIRDVRRTVQWGVPIGEHAATQLQRGGRASRDKLDGQTPPAIDTTNAELEVGEEGRKPKKLPDRQRRDKLSDFWYNLANSEKKDPPLCIRRQFLDFFNEPNEYRSGRRPNRCCSNCNPQTRLGMLDGFYQYREQGPQANQRTKAVSEALDKWAEEQACLVYKGCAFIPEPTLFLSQDLRDKLAKDAHSVLDVESLRRLVGPWYWSKSHEQALFSIIWTSYRQGNTKTPSTQHSQLQIPSLSSQSTTTVSSFALSMPASTSTPSQNSGRINHWGVGWSPLSTPSSLDMPIQSQNSWSSSISKETVDASPLSLPVALKRSALEEISGNINVKKLYTRNI</sequence>
<evidence type="ECO:0000313" key="11">
    <source>
        <dbReference type="Proteomes" id="UP000266188"/>
    </source>
</evidence>
<dbReference type="GO" id="GO:0043138">
    <property type="term" value="F:3'-5' DNA helicase activity"/>
    <property type="evidence" value="ECO:0007669"/>
    <property type="project" value="UniProtKB-EC"/>
</dbReference>
<evidence type="ECO:0000256" key="5">
    <source>
        <dbReference type="ARBA" id="ARBA00034808"/>
    </source>
</evidence>
<evidence type="ECO:0000259" key="8">
    <source>
        <dbReference type="PROSITE" id="PS51192"/>
    </source>
</evidence>
<dbReference type="GO" id="GO:0000724">
    <property type="term" value="P:double-strand break repair via homologous recombination"/>
    <property type="evidence" value="ECO:0007669"/>
    <property type="project" value="TreeGrafter"/>
</dbReference>
<evidence type="ECO:0000256" key="2">
    <source>
        <dbReference type="ARBA" id="ARBA00023125"/>
    </source>
</evidence>
<keyword evidence="3" id="KW-0413">Isomerase</keyword>
<dbReference type="Pfam" id="PF00271">
    <property type="entry name" value="Helicase_C"/>
    <property type="match status" value="1"/>
</dbReference>
<dbReference type="PROSITE" id="PS51194">
    <property type="entry name" value="HELICASE_CTER"/>
    <property type="match status" value="1"/>
</dbReference>
<reference evidence="11" key="1">
    <citation type="submission" date="2017-02" db="EMBL/GenBank/DDBJ databases">
        <authorList>
            <person name="Tafer H."/>
            <person name="Lopandic K."/>
        </authorList>
    </citation>
    <scope>NUCLEOTIDE SEQUENCE [LARGE SCALE GENOMIC DNA]</scope>
    <source>
        <strain evidence="11">CBS 366.77</strain>
    </source>
</reference>
<dbReference type="PROSITE" id="PS51192">
    <property type="entry name" value="HELICASE_ATP_BIND_1"/>
    <property type="match status" value="1"/>
</dbReference>
<evidence type="ECO:0000256" key="4">
    <source>
        <dbReference type="ARBA" id="ARBA00034617"/>
    </source>
</evidence>
<dbReference type="OrthoDB" id="4502122at2759"/>
<dbReference type="SMART" id="SM00490">
    <property type="entry name" value="HELICc"/>
    <property type="match status" value="1"/>
</dbReference>
<name>A0A3A2ZJ94_9EURO</name>
<dbReference type="PANTHER" id="PTHR13710">
    <property type="entry name" value="DNA HELICASE RECQ FAMILY MEMBER"/>
    <property type="match status" value="1"/>
</dbReference>
<dbReference type="STRING" id="2070753.A0A3A2ZJ94"/>
<dbReference type="PANTHER" id="PTHR13710:SF105">
    <property type="entry name" value="ATP-DEPENDENT DNA HELICASE Q1"/>
    <property type="match status" value="1"/>
</dbReference>
<comment type="similarity">
    <text evidence="1">Belongs to the helicase family. RecQ subfamily.</text>
</comment>
<dbReference type="Gene3D" id="3.40.50.300">
    <property type="entry name" value="P-loop containing nucleotide triphosphate hydrolases"/>
    <property type="match status" value="2"/>
</dbReference>
<feature type="domain" description="Helicase ATP-binding" evidence="8">
    <location>
        <begin position="1"/>
        <end position="139"/>
    </location>
</feature>
<keyword evidence="2" id="KW-0238">DNA-binding</keyword>
<dbReference type="Proteomes" id="UP000266188">
    <property type="component" value="Unassembled WGS sequence"/>
</dbReference>
<dbReference type="GO" id="GO:0005694">
    <property type="term" value="C:chromosome"/>
    <property type="evidence" value="ECO:0007669"/>
    <property type="project" value="TreeGrafter"/>
</dbReference>
<gene>
    <name evidence="10" type="ORF">PHISCL_05053</name>
</gene>
<accession>A0A3A2ZJ94</accession>
<dbReference type="AlphaFoldDB" id="A0A3A2ZJ94"/>
<feature type="chain" id="PRO_5017347758" description="DNA 3'-5' helicase" evidence="7">
    <location>
        <begin position="25"/>
        <end position="589"/>
    </location>
</feature>
<keyword evidence="11" id="KW-1185">Reference proteome</keyword>
<evidence type="ECO:0000256" key="1">
    <source>
        <dbReference type="ARBA" id="ARBA00005446"/>
    </source>
</evidence>
<dbReference type="GO" id="GO:0009378">
    <property type="term" value="F:four-way junction helicase activity"/>
    <property type="evidence" value="ECO:0007669"/>
    <property type="project" value="TreeGrafter"/>
</dbReference>
<evidence type="ECO:0000256" key="7">
    <source>
        <dbReference type="SAM" id="SignalP"/>
    </source>
</evidence>
<evidence type="ECO:0000259" key="9">
    <source>
        <dbReference type="PROSITE" id="PS51194"/>
    </source>
</evidence>
<evidence type="ECO:0000256" key="3">
    <source>
        <dbReference type="ARBA" id="ARBA00023235"/>
    </source>
</evidence>
<feature type="signal peptide" evidence="7">
    <location>
        <begin position="1"/>
        <end position="24"/>
    </location>
</feature>
<dbReference type="InterPro" id="IPR027417">
    <property type="entry name" value="P-loop_NTPase"/>
</dbReference>
<dbReference type="GO" id="GO:0005737">
    <property type="term" value="C:cytoplasm"/>
    <property type="evidence" value="ECO:0007669"/>
    <property type="project" value="TreeGrafter"/>
</dbReference>
<keyword evidence="7" id="KW-0732">Signal</keyword>
<feature type="region of interest" description="Disordered" evidence="6">
    <location>
        <begin position="274"/>
        <end position="316"/>
    </location>
</feature>
<protein>
    <recommendedName>
        <fullName evidence="5">DNA 3'-5' helicase</fullName>
        <ecNumber evidence="5">5.6.2.4</ecNumber>
    </recommendedName>
</protein>
<dbReference type="SUPFAM" id="SSF52540">
    <property type="entry name" value="P-loop containing nucleoside triphosphate hydrolases"/>
    <property type="match status" value="1"/>
</dbReference>
<dbReference type="InterPro" id="IPR014001">
    <property type="entry name" value="Helicase_ATP-bd"/>
</dbReference>
<dbReference type="GO" id="GO:0003677">
    <property type="term" value="F:DNA binding"/>
    <property type="evidence" value="ECO:0007669"/>
    <property type="project" value="UniProtKB-KW"/>
</dbReference>
<proteinExistence type="inferred from homology"/>
<dbReference type="InterPro" id="IPR001650">
    <property type="entry name" value="Helicase_C-like"/>
</dbReference>
<evidence type="ECO:0000313" key="10">
    <source>
        <dbReference type="EMBL" id="RJE22630.1"/>
    </source>
</evidence>
<comment type="caution">
    <text evidence="10">The sequence shown here is derived from an EMBL/GenBank/DDBJ whole genome shotgun (WGS) entry which is preliminary data.</text>
</comment>
<feature type="compositionally biased region" description="Basic and acidic residues" evidence="6">
    <location>
        <begin position="305"/>
        <end position="316"/>
    </location>
</feature>
<dbReference type="EC" id="5.6.2.4" evidence="5"/>
<feature type="domain" description="Helicase C-terminal" evidence="9">
    <location>
        <begin position="180"/>
        <end position="333"/>
    </location>
</feature>
<organism evidence="10 11">
    <name type="scientific">Aspergillus sclerotialis</name>
    <dbReference type="NCBI Taxonomy" id="2070753"/>
    <lineage>
        <taxon>Eukaryota</taxon>
        <taxon>Fungi</taxon>
        <taxon>Dikarya</taxon>
        <taxon>Ascomycota</taxon>
        <taxon>Pezizomycotina</taxon>
        <taxon>Eurotiomycetes</taxon>
        <taxon>Eurotiomycetidae</taxon>
        <taxon>Eurotiales</taxon>
        <taxon>Aspergillaceae</taxon>
        <taxon>Aspergillus</taxon>
        <taxon>Aspergillus subgen. Polypaecilum</taxon>
    </lineage>
</organism>
<evidence type="ECO:0000256" key="6">
    <source>
        <dbReference type="SAM" id="MobiDB-lite"/>
    </source>
</evidence>
<comment type="catalytic activity">
    <reaction evidence="4">
        <text>Couples ATP hydrolysis with the unwinding of duplex DNA by translocating in the 3'-5' direction.</text>
        <dbReference type="EC" id="5.6.2.4"/>
    </reaction>
</comment>